<comment type="similarity">
    <text evidence="13">Belongs to the LpxK family.</text>
</comment>
<comment type="pathway">
    <text evidence="2 13">Glycolipid biosynthesis; lipid IV(A) biosynthesis; lipid IV(A) from (3R)-3-hydroxytetradecanoyl-[acyl-carrier-protein] and UDP-N-acetyl-alpha-D-glucosamine: step 6/6.</text>
</comment>
<dbReference type="SUPFAM" id="SSF52540">
    <property type="entry name" value="P-loop containing nucleoside triphosphate hydrolases"/>
    <property type="match status" value="1"/>
</dbReference>
<keyword evidence="10 13" id="KW-0067">ATP-binding</keyword>
<keyword evidence="11 13" id="KW-0443">Lipid metabolism</keyword>
<dbReference type="PANTHER" id="PTHR42724">
    <property type="entry name" value="TETRAACYLDISACCHARIDE 4'-KINASE"/>
    <property type="match status" value="1"/>
</dbReference>
<dbReference type="EMBL" id="AP028947">
    <property type="protein sequence ID" value="BET25384.1"/>
    <property type="molecule type" value="Genomic_DNA"/>
</dbReference>
<evidence type="ECO:0000256" key="11">
    <source>
        <dbReference type="ARBA" id="ARBA00023098"/>
    </source>
</evidence>
<keyword evidence="5 13" id="KW-0444">Lipid biosynthesis</keyword>
<reference evidence="14 15" key="1">
    <citation type="submission" date="2023-10" db="EMBL/GenBank/DDBJ databases">
        <title>Complete Genome Sequence of Limnobacter thiooxidans CS-K2T, Isolated from freshwater lake sediments in Bavaria, Germany.</title>
        <authorList>
            <person name="Naruki M."/>
            <person name="Watanabe A."/>
            <person name="Warashina T."/>
            <person name="Morita T."/>
            <person name="Arakawa K."/>
        </authorList>
    </citation>
    <scope>NUCLEOTIDE SEQUENCE [LARGE SCALE GENOMIC DNA]</scope>
    <source>
        <strain evidence="14 15">CS-K2</strain>
    </source>
</reference>
<dbReference type="GO" id="GO:0009245">
    <property type="term" value="P:lipid A biosynthetic process"/>
    <property type="evidence" value="ECO:0007669"/>
    <property type="project" value="UniProtKB-UniRule"/>
</dbReference>
<evidence type="ECO:0000256" key="9">
    <source>
        <dbReference type="ARBA" id="ARBA00022777"/>
    </source>
</evidence>
<keyword evidence="8 13" id="KW-0547">Nucleotide-binding</keyword>
<dbReference type="KEGG" id="lto:RGQ30_08850"/>
<evidence type="ECO:0000256" key="2">
    <source>
        <dbReference type="ARBA" id="ARBA00004870"/>
    </source>
</evidence>
<evidence type="ECO:0000256" key="5">
    <source>
        <dbReference type="ARBA" id="ARBA00022516"/>
    </source>
</evidence>
<comment type="catalytic activity">
    <reaction evidence="13">
        <text>a lipid A disaccharide + ATP = a lipid IVA + ADP + H(+)</text>
        <dbReference type="Rhea" id="RHEA:67840"/>
        <dbReference type="ChEBI" id="CHEBI:15378"/>
        <dbReference type="ChEBI" id="CHEBI:30616"/>
        <dbReference type="ChEBI" id="CHEBI:176343"/>
        <dbReference type="ChEBI" id="CHEBI:176425"/>
        <dbReference type="ChEBI" id="CHEBI:456216"/>
        <dbReference type="EC" id="2.7.1.130"/>
    </reaction>
</comment>
<evidence type="ECO:0000256" key="7">
    <source>
        <dbReference type="ARBA" id="ARBA00022679"/>
    </source>
</evidence>
<proteinExistence type="inferred from homology"/>
<dbReference type="AlphaFoldDB" id="A0AA86IY08"/>
<feature type="binding site" evidence="13">
    <location>
        <begin position="78"/>
        <end position="85"/>
    </location>
    <ligand>
        <name>ATP</name>
        <dbReference type="ChEBI" id="CHEBI:30616"/>
    </ligand>
</feature>
<dbReference type="Pfam" id="PF02606">
    <property type="entry name" value="LpxK"/>
    <property type="match status" value="1"/>
</dbReference>
<keyword evidence="9 13" id="KW-0418">Kinase</keyword>
<dbReference type="InterPro" id="IPR027417">
    <property type="entry name" value="P-loop_NTPase"/>
</dbReference>
<evidence type="ECO:0000256" key="4">
    <source>
        <dbReference type="ARBA" id="ARBA00016436"/>
    </source>
</evidence>
<dbReference type="EC" id="2.7.1.130" evidence="3 13"/>
<comment type="function">
    <text evidence="1 13">Transfers the gamma-phosphate of ATP to the 4'-position of a tetraacyldisaccharide 1-phosphate intermediate (termed DS-1-P) to form tetraacyldisaccharide 1,4'-bis-phosphate (lipid IVA).</text>
</comment>
<evidence type="ECO:0000256" key="10">
    <source>
        <dbReference type="ARBA" id="ARBA00022840"/>
    </source>
</evidence>
<keyword evidence="6 13" id="KW-0441">Lipid A biosynthesis</keyword>
<gene>
    <name evidence="13 14" type="primary">lpxK</name>
    <name evidence="14" type="ORF">RGQ30_08850</name>
</gene>
<dbReference type="GO" id="GO:0009029">
    <property type="term" value="F:lipid-A 4'-kinase activity"/>
    <property type="evidence" value="ECO:0007669"/>
    <property type="project" value="UniProtKB-UniRule"/>
</dbReference>
<dbReference type="NCBIfam" id="TIGR00682">
    <property type="entry name" value="lpxK"/>
    <property type="match status" value="1"/>
</dbReference>
<evidence type="ECO:0000313" key="14">
    <source>
        <dbReference type="EMBL" id="BET25384.1"/>
    </source>
</evidence>
<dbReference type="GO" id="GO:0005524">
    <property type="term" value="F:ATP binding"/>
    <property type="evidence" value="ECO:0007669"/>
    <property type="project" value="UniProtKB-UniRule"/>
</dbReference>
<dbReference type="Proteomes" id="UP001329151">
    <property type="component" value="Chromosome"/>
</dbReference>
<sequence>MNNDGRVSDNGRDGTGKLEKELLKIWYGGQQPGLITQTTLESLTLLYRLLRFLSRQNTKAKASKLHTNPPLLVVGNLIAGGAGKTPVVMAVCRHLSSTGRKVGIVSRGYGRSGTGALLIDPAQPLPSAQDAGDEPLFLATETQCPVAICADRTQAVDTLLSAFPDLDLIVSDDGLQHHRLKRQLEWVVFDERGQGNGKLLPAGPLREPLSRLNSVDAVLCSNMSTLRLSAALKLPEQHNWHAVEVKLAGFRHLQSGEFLNLGQAKVQWKDSSVMAFTGIGNPEKLFKALKAAHIVLQNTLDLPDHYSYPVDFCAQFDQQVLITSGKDAVKLSASNPKVWVAEITVELPPSLTQALEDCIGSTID</sequence>
<evidence type="ECO:0000313" key="15">
    <source>
        <dbReference type="Proteomes" id="UP001329151"/>
    </source>
</evidence>
<keyword evidence="15" id="KW-1185">Reference proteome</keyword>
<organism evidence="14 15">
    <name type="scientific">Limnobacter thiooxidans</name>
    <dbReference type="NCBI Taxonomy" id="131080"/>
    <lineage>
        <taxon>Bacteria</taxon>
        <taxon>Pseudomonadati</taxon>
        <taxon>Pseudomonadota</taxon>
        <taxon>Betaproteobacteria</taxon>
        <taxon>Burkholderiales</taxon>
        <taxon>Burkholderiaceae</taxon>
        <taxon>Limnobacter</taxon>
    </lineage>
</organism>
<protein>
    <recommendedName>
        <fullName evidence="4 13">Tetraacyldisaccharide 4'-kinase</fullName>
        <ecNumber evidence="3 13">2.7.1.130</ecNumber>
    </recommendedName>
    <alternativeName>
        <fullName evidence="12 13">Lipid A 4'-kinase</fullName>
    </alternativeName>
</protein>
<evidence type="ECO:0000256" key="8">
    <source>
        <dbReference type="ARBA" id="ARBA00022741"/>
    </source>
</evidence>
<keyword evidence="7 13" id="KW-0808">Transferase</keyword>
<dbReference type="PANTHER" id="PTHR42724:SF1">
    <property type="entry name" value="TETRAACYLDISACCHARIDE 4'-KINASE, MITOCHONDRIAL-RELATED"/>
    <property type="match status" value="1"/>
</dbReference>
<evidence type="ECO:0000256" key="6">
    <source>
        <dbReference type="ARBA" id="ARBA00022556"/>
    </source>
</evidence>
<evidence type="ECO:0000256" key="1">
    <source>
        <dbReference type="ARBA" id="ARBA00002274"/>
    </source>
</evidence>
<dbReference type="RefSeq" id="WP_130558131.1">
    <property type="nucleotide sequence ID" value="NZ_AP028947.1"/>
</dbReference>
<evidence type="ECO:0000256" key="13">
    <source>
        <dbReference type="HAMAP-Rule" id="MF_00409"/>
    </source>
</evidence>
<dbReference type="GO" id="GO:0005886">
    <property type="term" value="C:plasma membrane"/>
    <property type="evidence" value="ECO:0007669"/>
    <property type="project" value="TreeGrafter"/>
</dbReference>
<name>A0AA86IY08_9BURK</name>
<dbReference type="GO" id="GO:0009244">
    <property type="term" value="P:lipopolysaccharide core region biosynthetic process"/>
    <property type="evidence" value="ECO:0007669"/>
    <property type="project" value="TreeGrafter"/>
</dbReference>
<accession>A0AA86IY08</accession>
<dbReference type="HAMAP" id="MF_00409">
    <property type="entry name" value="LpxK"/>
    <property type="match status" value="1"/>
</dbReference>
<dbReference type="InterPro" id="IPR003758">
    <property type="entry name" value="LpxK"/>
</dbReference>
<evidence type="ECO:0000256" key="12">
    <source>
        <dbReference type="ARBA" id="ARBA00029757"/>
    </source>
</evidence>
<evidence type="ECO:0000256" key="3">
    <source>
        <dbReference type="ARBA" id="ARBA00012071"/>
    </source>
</evidence>